<dbReference type="Proteomes" id="UP000306584">
    <property type="component" value="Unassembled WGS sequence"/>
</dbReference>
<evidence type="ECO:0000313" key="1">
    <source>
        <dbReference type="EMBL" id="THY33331.1"/>
    </source>
</evidence>
<name>A0A4S9LTS2_AURPU</name>
<evidence type="ECO:0000313" key="2">
    <source>
        <dbReference type="Proteomes" id="UP000306584"/>
    </source>
</evidence>
<accession>A0A4S9LTS2</accession>
<reference evidence="1 2" key="1">
    <citation type="submission" date="2018-10" db="EMBL/GenBank/DDBJ databases">
        <title>Fifty Aureobasidium pullulans genomes reveal a recombining polyextremotolerant generalist.</title>
        <authorList>
            <person name="Gostincar C."/>
            <person name="Turk M."/>
            <person name="Zajc J."/>
            <person name="Gunde-Cimerman N."/>
        </authorList>
    </citation>
    <scope>NUCLEOTIDE SEQUENCE [LARGE SCALE GENOMIC DNA]</scope>
    <source>
        <strain evidence="1 2">EXF-6604</strain>
    </source>
</reference>
<dbReference type="EMBL" id="QZBD01000049">
    <property type="protein sequence ID" value="THY33331.1"/>
    <property type="molecule type" value="Genomic_DNA"/>
</dbReference>
<organism evidence="1 2">
    <name type="scientific">Aureobasidium pullulans</name>
    <name type="common">Black yeast</name>
    <name type="synonym">Pullularia pullulans</name>
    <dbReference type="NCBI Taxonomy" id="5580"/>
    <lineage>
        <taxon>Eukaryota</taxon>
        <taxon>Fungi</taxon>
        <taxon>Dikarya</taxon>
        <taxon>Ascomycota</taxon>
        <taxon>Pezizomycotina</taxon>
        <taxon>Dothideomycetes</taxon>
        <taxon>Dothideomycetidae</taxon>
        <taxon>Dothideales</taxon>
        <taxon>Saccotheciaceae</taxon>
        <taxon>Aureobasidium</taxon>
    </lineage>
</organism>
<sequence length="181" mass="21716">MTPVQPNQIFDSGSESQSHTGLHLNLTIPDYGSLIVPLRFRHVRADPTFYESFEKQPVFQDVLWLPSNHRHLLEKVRKNLYCRLDKEYPKRPRWYCPWRKERPLGIGLRLFITYHLGKADIYNQNEVNEANWPDILALLRCQRPEEAVFHVDWWFNYEWITAEEHFFETNPKSVNEKKAGY</sequence>
<protein>
    <submittedName>
        <fullName evidence="1">Uncharacterized protein</fullName>
    </submittedName>
</protein>
<gene>
    <name evidence="1" type="ORF">D6D01_02261</name>
</gene>
<comment type="caution">
    <text evidence="1">The sequence shown here is derived from an EMBL/GenBank/DDBJ whole genome shotgun (WGS) entry which is preliminary data.</text>
</comment>
<dbReference type="AlphaFoldDB" id="A0A4S9LTS2"/>
<proteinExistence type="predicted"/>